<proteinExistence type="inferred from homology"/>
<dbReference type="PANTHER" id="PTHR42727:SF1">
    <property type="entry name" value="PHOSPHATE TRANSPORT SYSTEM PERMEASE"/>
    <property type="match status" value="1"/>
</dbReference>
<evidence type="ECO:0000256" key="1">
    <source>
        <dbReference type="ARBA" id="ARBA00004651"/>
    </source>
</evidence>
<dbReference type="InterPro" id="IPR036322">
    <property type="entry name" value="WD40_repeat_dom_sf"/>
</dbReference>
<evidence type="ECO:0000256" key="2">
    <source>
        <dbReference type="ARBA" id="ARBA00022692"/>
    </source>
</evidence>
<feature type="transmembrane region" description="Helical" evidence="5">
    <location>
        <begin position="519"/>
        <end position="541"/>
    </location>
</feature>
<comment type="subcellular location">
    <subcellularLocation>
        <location evidence="1 5">Cell membrane</location>
        <topology evidence="1 5">Multi-pass membrane protein</topology>
    </subcellularLocation>
</comment>
<keyword evidence="3 5" id="KW-1133">Transmembrane helix</keyword>
<feature type="transmembrane region" description="Helical" evidence="5">
    <location>
        <begin position="647"/>
        <end position="667"/>
    </location>
</feature>
<dbReference type="CDD" id="cd06261">
    <property type="entry name" value="TM_PBP2"/>
    <property type="match status" value="1"/>
</dbReference>
<accession>A0A1Y0D2X7</accession>
<feature type="transmembrane region" description="Helical" evidence="5">
    <location>
        <begin position="553"/>
        <end position="572"/>
    </location>
</feature>
<evidence type="ECO:0000256" key="4">
    <source>
        <dbReference type="ARBA" id="ARBA00023136"/>
    </source>
</evidence>
<reference evidence="7 8" key="1">
    <citation type="journal article" date="2014" name="Int. J. Syst. Evol. Microbiol.">
        <title>Oceanisphaera profunda sp. nov., a marine bacterium isolated from deep-sea sediment, and emended description of the genus Oceanisphaera.</title>
        <authorList>
            <person name="Xu Z."/>
            <person name="Zhang X.Y."/>
            <person name="Su H.N."/>
            <person name="Yu Z.C."/>
            <person name="Liu C."/>
            <person name="Li H."/>
            <person name="Chen X.L."/>
            <person name="Song X.Y."/>
            <person name="Xie B.B."/>
            <person name="Qin Q.L."/>
            <person name="Zhou B.C."/>
            <person name="Shi M."/>
            <person name="Huang Y."/>
            <person name="Zhang Y.Z."/>
        </authorList>
    </citation>
    <scope>NUCLEOTIDE SEQUENCE [LARGE SCALE GENOMIC DNA]</scope>
    <source>
        <strain evidence="7 8">SM1222</strain>
    </source>
</reference>
<keyword evidence="5" id="KW-0813">Transport</keyword>
<feature type="transmembrane region" description="Helical" evidence="5">
    <location>
        <begin position="490"/>
        <end position="513"/>
    </location>
</feature>
<evidence type="ECO:0000259" key="6">
    <source>
        <dbReference type="PROSITE" id="PS50928"/>
    </source>
</evidence>
<dbReference type="AlphaFoldDB" id="A0A1Y0D2X7"/>
<protein>
    <submittedName>
        <fullName evidence="7">Phosphate ABC transporter permease</fullName>
    </submittedName>
</protein>
<dbReference type="PROSITE" id="PS50928">
    <property type="entry name" value="ABC_TM1"/>
    <property type="match status" value="1"/>
</dbReference>
<dbReference type="InterPro" id="IPR015943">
    <property type="entry name" value="WD40/YVTN_repeat-like_dom_sf"/>
</dbReference>
<evidence type="ECO:0000313" key="8">
    <source>
        <dbReference type="Proteomes" id="UP000243937"/>
    </source>
</evidence>
<dbReference type="Proteomes" id="UP000243937">
    <property type="component" value="Chromosome"/>
</dbReference>
<sequence>MSTQTQAQALALSGSRKRWLKDRIAQIGVTTGGILVLVTLLLIFLYLLYVVKPIFDSARVEPGAEFSLQEPGAGSGISRELGETVLLGVEEQNELVYRFNDQGDVDFYSLPQQGKRVHSLNIDREVTSVARSISHNMVAYGLIDGTIMVLTPKFNVSYPDNIRTIEPQVTFPFGEQPLVVDEAGQSLTQLSVASQGQDLLVAGITELGRGVLTRFAGKENFITGEVELNSTHVEIPGLPSDVDQLLLTPNLRFLFARSKNEVYVFDVRNLNKVALRNVLTMNAKGANITTLSLLSGGNSILVANDNGKISQWFEVARDGKREFIFIRDFATQGAVTQITSEINRKGFITTSSTGSLDIFHTTGGSRLFSAPLAESPVSALAMSPRNSMLLMQSGDTVSTFYVENEHPEVTWRALWTKVWYEGYPEPQYVWQSTSGSSDFESKLSLVPISFGTLKAAFYALLFAIPIAIAGAVYTAYFMSSGLRKVVKPTVEIMEALPTVILGFLAGLWLAPLIEGHLPGMVILLVMLPVSILVMAFAWHHLPKSLRNWVPEGWQCIILLPLVILVGWSSFALSPWVEDVLFGGDARGFLTNELGIGFDQRNSLVVGIAMGFAVIPTIFSIAEDAVFSVPRHLTNGSLALGATTWQTLTRVVMLTASPGIFSAVMMGLGRAVGETMIVLMATGNTPVMDLSIFSGMRTLAANIAVEMPEAEVNSSHYRVLFLAAFVLFIFTFMFNTVAEFVRQRLRDKYSSM</sequence>
<dbReference type="KEGG" id="opf:CBP31_02750"/>
<evidence type="ECO:0000313" key="7">
    <source>
        <dbReference type="EMBL" id="ART81684.1"/>
    </source>
</evidence>
<dbReference type="SUPFAM" id="SSF50978">
    <property type="entry name" value="WD40 repeat-like"/>
    <property type="match status" value="1"/>
</dbReference>
<feature type="transmembrane region" description="Helical" evidence="5">
    <location>
        <begin position="455"/>
        <end position="478"/>
    </location>
</feature>
<evidence type="ECO:0000256" key="5">
    <source>
        <dbReference type="RuleBase" id="RU363032"/>
    </source>
</evidence>
<name>A0A1Y0D2X7_9GAMM</name>
<dbReference type="EMBL" id="CP021377">
    <property type="protein sequence ID" value="ART81684.1"/>
    <property type="molecule type" value="Genomic_DNA"/>
</dbReference>
<dbReference type="InterPro" id="IPR035906">
    <property type="entry name" value="MetI-like_sf"/>
</dbReference>
<feature type="transmembrane region" description="Helical" evidence="5">
    <location>
        <begin position="603"/>
        <end position="626"/>
    </location>
</feature>
<dbReference type="PANTHER" id="PTHR42727">
    <property type="entry name" value="PHOSPHATE TRANSPORT SYSTEM PERMEASE PROTEIN"/>
    <property type="match status" value="1"/>
</dbReference>
<organism evidence="7 8">
    <name type="scientific">Oceanisphaera profunda</name>
    <dbReference type="NCBI Taxonomy" id="1416627"/>
    <lineage>
        <taxon>Bacteria</taxon>
        <taxon>Pseudomonadati</taxon>
        <taxon>Pseudomonadota</taxon>
        <taxon>Gammaproteobacteria</taxon>
        <taxon>Aeromonadales</taxon>
        <taxon>Aeromonadaceae</taxon>
        <taxon>Oceanisphaera</taxon>
    </lineage>
</organism>
<evidence type="ECO:0000256" key="3">
    <source>
        <dbReference type="ARBA" id="ARBA00022989"/>
    </source>
</evidence>
<gene>
    <name evidence="7" type="ORF">CBP31_02750</name>
</gene>
<feature type="transmembrane region" description="Helical" evidence="5">
    <location>
        <begin position="716"/>
        <end position="737"/>
    </location>
</feature>
<keyword evidence="2 5" id="KW-0812">Transmembrane</keyword>
<keyword evidence="8" id="KW-1185">Reference proteome</keyword>
<keyword evidence="4 5" id="KW-0472">Membrane</keyword>
<dbReference type="Pfam" id="PF00528">
    <property type="entry name" value="BPD_transp_1"/>
    <property type="match status" value="1"/>
</dbReference>
<dbReference type="Gene3D" id="1.10.3720.10">
    <property type="entry name" value="MetI-like"/>
    <property type="match status" value="2"/>
</dbReference>
<dbReference type="GO" id="GO:0055085">
    <property type="term" value="P:transmembrane transport"/>
    <property type="evidence" value="ECO:0007669"/>
    <property type="project" value="InterPro"/>
</dbReference>
<dbReference type="InterPro" id="IPR000515">
    <property type="entry name" value="MetI-like"/>
</dbReference>
<dbReference type="Gene3D" id="2.130.10.10">
    <property type="entry name" value="YVTN repeat-like/Quinoprotein amine dehydrogenase"/>
    <property type="match status" value="1"/>
</dbReference>
<feature type="transmembrane region" description="Helical" evidence="5">
    <location>
        <begin position="24"/>
        <end position="49"/>
    </location>
</feature>
<dbReference type="GO" id="GO:0005886">
    <property type="term" value="C:plasma membrane"/>
    <property type="evidence" value="ECO:0007669"/>
    <property type="project" value="UniProtKB-SubCell"/>
</dbReference>
<dbReference type="SUPFAM" id="SSF161098">
    <property type="entry name" value="MetI-like"/>
    <property type="match status" value="2"/>
</dbReference>
<dbReference type="RefSeq" id="WP_087034772.1">
    <property type="nucleotide sequence ID" value="NZ_CP021377.1"/>
</dbReference>
<dbReference type="OrthoDB" id="9785113at2"/>
<comment type="similarity">
    <text evidence="5">Belongs to the binding-protein-dependent transport system permease family.</text>
</comment>
<feature type="domain" description="ABC transmembrane type-1" evidence="6">
    <location>
        <begin position="449"/>
        <end position="737"/>
    </location>
</feature>